<reference evidence="2" key="1">
    <citation type="submission" date="2018-05" db="EMBL/GenBank/DDBJ databases">
        <authorList>
            <person name="Lanie J.A."/>
            <person name="Ng W.-L."/>
            <person name="Kazmierczak K.M."/>
            <person name="Andrzejewski T.M."/>
            <person name="Davidsen T.M."/>
            <person name="Wayne K.J."/>
            <person name="Tettelin H."/>
            <person name="Glass J.I."/>
            <person name="Rusch D."/>
            <person name="Podicherti R."/>
            <person name="Tsui H.-C.T."/>
            <person name="Winkler M.E."/>
        </authorList>
    </citation>
    <scope>NUCLEOTIDE SEQUENCE</scope>
</reference>
<accession>A0A382AH77</accession>
<gene>
    <name evidence="2" type="ORF">METZ01_LOCUS153326</name>
</gene>
<dbReference type="AlphaFoldDB" id="A0A382AH77"/>
<organism evidence="2">
    <name type="scientific">marine metagenome</name>
    <dbReference type="NCBI Taxonomy" id="408172"/>
    <lineage>
        <taxon>unclassified sequences</taxon>
        <taxon>metagenomes</taxon>
        <taxon>ecological metagenomes</taxon>
    </lineage>
</organism>
<feature type="non-terminal residue" evidence="2">
    <location>
        <position position="1"/>
    </location>
</feature>
<dbReference type="Pfam" id="PF03576">
    <property type="entry name" value="Peptidase_S58"/>
    <property type="match status" value="1"/>
</dbReference>
<sequence length="295" mass="29865">VGFPIEGVRVGHWTDVEAGTGCTVLCFPEGSVASGEIRGGAPATREFDLLAPERTVDRIDAVLLTGGSAFGLAAADGVVEHLADSGVGWDTEFGPVPIVVAMALYDLAGGDGSVRPGPEEGRTAIQACGKDSDGEIPVGRVGAGAGATVGKWRGLDRARPGGLGLEVTEREGIVVAALFVVNSTGDPDDGAAATAVLNGEFDSWPDTGILRLGRRDNTTLGVLVTNAQLSKADCLLVAQSGHDGIARALFPAHTRFDGDAVVAVSTGTADGGPDAVDTVRVLATVAAEQAIRKAC</sequence>
<dbReference type="GO" id="GO:0004177">
    <property type="term" value="F:aminopeptidase activity"/>
    <property type="evidence" value="ECO:0007669"/>
    <property type="project" value="TreeGrafter"/>
</dbReference>
<dbReference type="SUPFAM" id="SSF56266">
    <property type="entry name" value="DmpA/ArgJ-like"/>
    <property type="match status" value="1"/>
</dbReference>
<dbReference type="InterPro" id="IPR016117">
    <property type="entry name" value="ArgJ-like_dom_sf"/>
</dbReference>
<dbReference type="PANTHER" id="PTHR36512:SF3">
    <property type="entry name" value="BLR5678 PROTEIN"/>
    <property type="match status" value="1"/>
</dbReference>
<dbReference type="EMBL" id="UINC01025248">
    <property type="protein sequence ID" value="SVB00472.1"/>
    <property type="molecule type" value="Genomic_DNA"/>
</dbReference>
<dbReference type="Gene3D" id="3.60.70.12">
    <property type="entry name" value="L-amino peptidase D-ALA esterase/amidase"/>
    <property type="match status" value="1"/>
</dbReference>
<proteinExistence type="inferred from homology"/>
<comment type="similarity">
    <text evidence="1">Belongs to the peptidase S58 family.</text>
</comment>
<dbReference type="CDD" id="cd02252">
    <property type="entry name" value="nylC_like"/>
    <property type="match status" value="1"/>
</dbReference>
<name>A0A382AH77_9ZZZZ</name>
<evidence type="ECO:0008006" key="3">
    <source>
        <dbReference type="Google" id="ProtNLM"/>
    </source>
</evidence>
<dbReference type="InterPro" id="IPR005321">
    <property type="entry name" value="Peptidase_S58_DmpA"/>
</dbReference>
<protein>
    <recommendedName>
        <fullName evidence="3">Peptidase S58 DmpA</fullName>
    </recommendedName>
</protein>
<evidence type="ECO:0000256" key="1">
    <source>
        <dbReference type="ARBA" id="ARBA00007068"/>
    </source>
</evidence>
<dbReference type="PANTHER" id="PTHR36512">
    <property type="entry name" value="D-AMINOPEPTIDASE"/>
    <property type="match status" value="1"/>
</dbReference>
<evidence type="ECO:0000313" key="2">
    <source>
        <dbReference type="EMBL" id="SVB00472.1"/>
    </source>
</evidence>